<dbReference type="eggNOG" id="ENOG503335W">
    <property type="taxonomic scope" value="Bacteria"/>
</dbReference>
<accession>K9UNJ0</accession>
<keyword evidence="2" id="KW-1185">Reference proteome</keyword>
<proteinExistence type="predicted"/>
<evidence type="ECO:0000313" key="1">
    <source>
        <dbReference type="EMBL" id="AFY96667.1"/>
    </source>
</evidence>
<dbReference type="HOGENOM" id="CLU_431953_0_0_3"/>
<dbReference type="EMBL" id="CP003600">
    <property type="protein sequence ID" value="AFY96667.1"/>
    <property type="molecule type" value="Genomic_DNA"/>
</dbReference>
<protein>
    <submittedName>
        <fullName evidence="1">Uncharacterized protein</fullName>
    </submittedName>
</protein>
<evidence type="ECO:0000313" key="2">
    <source>
        <dbReference type="Proteomes" id="UP000010366"/>
    </source>
</evidence>
<gene>
    <name evidence="1" type="ORF">Cha6605_5814</name>
</gene>
<name>K9UNJ0_CHAP6</name>
<dbReference type="InterPro" id="IPR029074">
    <property type="entry name" value="Imm49"/>
</dbReference>
<dbReference type="OrthoDB" id="511029at2"/>
<dbReference type="RefSeq" id="WP_015162742.1">
    <property type="nucleotide sequence ID" value="NC_019697.1"/>
</dbReference>
<dbReference type="Proteomes" id="UP000010366">
    <property type="component" value="Chromosome"/>
</dbReference>
<reference evidence="1 2" key="1">
    <citation type="submission" date="2012-05" db="EMBL/GenBank/DDBJ databases">
        <title>Finished chromosome of genome of Chamaesiphon sp. PCC 6605.</title>
        <authorList>
            <consortium name="US DOE Joint Genome Institute"/>
            <person name="Gugger M."/>
            <person name="Coursin T."/>
            <person name="Rippka R."/>
            <person name="Tandeau De Marsac N."/>
            <person name="Huntemann M."/>
            <person name="Wei C.-L."/>
            <person name="Han J."/>
            <person name="Detter J.C."/>
            <person name="Han C."/>
            <person name="Tapia R."/>
            <person name="Chen A."/>
            <person name="Kyrpides N."/>
            <person name="Mavromatis K."/>
            <person name="Markowitz V."/>
            <person name="Szeto E."/>
            <person name="Ivanova N."/>
            <person name="Pagani I."/>
            <person name="Pati A."/>
            <person name="Goodwin L."/>
            <person name="Nordberg H.P."/>
            <person name="Cantor M.N."/>
            <person name="Hua S.X."/>
            <person name="Woyke T."/>
            <person name="Kerfeld C.A."/>
        </authorList>
    </citation>
    <scope>NUCLEOTIDE SEQUENCE [LARGE SCALE GENOMIC DNA]</scope>
    <source>
        <strain evidence="2">ATCC 27169 / PCC 6605</strain>
    </source>
</reference>
<sequence length="633" mass="71689">MIDFPNRDPLSIALSLWNIGLVSETALMAWADARILDRVQPCPDLLELAASGAQLCLQRDSIESRPFPLTFVEEFALRSHLLDLSDARSTIHFIDWVSRNCGGEDLEHPVVLFVYELDHLYYELDDLPAAIELLRSELPLLLPSCEIVASAFLEQVPDLVLISPTGDANEGQSAPINEIDRHPIDLTPAAIRQLLNHIEIELLPLMLAGFERNPQAMLGGSLRELHNAIGYAVALELPHVEIQRYVNLFHTVALCHLRFGTGDAPFTANIDGNMLDFMPEAHSERMGVDTWADAIHACAIVGDRDGIRLLTTFDEDVFADSDGACSPFDLAYYRFWVDFSNGGQNTAKLLDLAIALAAQEDNLRGKFVNSIRLPELRLLEAIGRGDTRAFHERILNALAAHKQFWSQPSHVLQPSGWVAFPLLAACAIATCWQDFSIAKRTTKAIDVKSDYLPQFMINHRADLLTIVRCQTCNRSSDLTLQAERFWCAWCQNWATIQLDRVKDLEIDRMLTLPQLASQHSTQIPLQPLRIPTGWHVAYNNGLFEIDPLPELFADENPWWIFKEDMLQMYNERFNRLLDLGWYPEGDLVAGSYGLVVYEGDFRGRLLYEFRTRDRLELVAEIERLLSEICQEKL</sequence>
<dbReference type="KEGG" id="cmp:Cha6605_5814"/>
<organism evidence="1 2">
    <name type="scientific">Chamaesiphon minutus (strain ATCC 27169 / PCC 6605)</name>
    <dbReference type="NCBI Taxonomy" id="1173020"/>
    <lineage>
        <taxon>Bacteria</taxon>
        <taxon>Bacillati</taxon>
        <taxon>Cyanobacteriota</taxon>
        <taxon>Cyanophyceae</taxon>
        <taxon>Gomontiellales</taxon>
        <taxon>Chamaesiphonaceae</taxon>
        <taxon>Chamaesiphon</taxon>
    </lineage>
</organism>
<dbReference type="AlphaFoldDB" id="K9UNJ0"/>
<dbReference type="Pfam" id="PF15575">
    <property type="entry name" value="Imm49"/>
    <property type="match status" value="1"/>
</dbReference>